<dbReference type="STRING" id="1123397.SAMN05660831_00578"/>
<evidence type="ECO:0000313" key="13">
    <source>
        <dbReference type="Proteomes" id="UP000198611"/>
    </source>
</evidence>
<dbReference type="SUPFAM" id="SSF82689">
    <property type="entry name" value="Mechanosensitive channel protein MscS (YggB), C-terminal domain"/>
    <property type="match status" value="1"/>
</dbReference>
<feature type="transmembrane region" description="Helical" evidence="8">
    <location>
        <begin position="482"/>
        <end position="511"/>
    </location>
</feature>
<evidence type="ECO:0000259" key="10">
    <source>
        <dbReference type="Pfam" id="PF00924"/>
    </source>
</evidence>
<feature type="domain" description="Mechanosensitive ion channel MscS C-terminal" evidence="11">
    <location>
        <begin position="573"/>
        <end position="654"/>
    </location>
</feature>
<dbReference type="Gene3D" id="3.30.70.100">
    <property type="match status" value="1"/>
</dbReference>
<dbReference type="InterPro" id="IPR011066">
    <property type="entry name" value="MscS_channel_C_sf"/>
</dbReference>
<feature type="transmembrane region" description="Helical" evidence="8">
    <location>
        <begin position="165"/>
        <end position="190"/>
    </location>
</feature>
<dbReference type="OrthoDB" id="9799209at2"/>
<feature type="transmembrane region" description="Helical" evidence="8">
    <location>
        <begin position="281"/>
        <end position="304"/>
    </location>
</feature>
<evidence type="ECO:0000256" key="8">
    <source>
        <dbReference type="SAM" id="Phobius"/>
    </source>
</evidence>
<feature type="transmembrane region" description="Helical" evidence="8">
    <location>
        <begin position="407"/>
        <end position="428"/>
    </location>
</feature>
<dbReference type="GO" id="GO:0008381">
    <property type="term" value="F:mechanosensitive monoatomic ion channel activity"/>
    <property type="evidence" value="ECO:0007669"/>
    <property type="project" value="UniProtKB-ARBA"/>
</dbReference>
<keyword evidence="9" id="KW-0732">Signal</keyword>
<dbReference type="PANTHER" id="PTHR30347">
    <property type="entry name" value="POTASSIUM CHANNEL RELATED"/>
    <property type="match status" value="1"/>
</dbReference>
<feature type="transmembrane region" description="Helical" evidence="8">
    <location>
        <begin position="89"/>
        <end position="109"/>
    </location>
</feature>
<evidence type="ECO:0000256" key="6">
    <source>
        <dbReference type="ARBA" id="ARBA00023136"/>
    </source>
</evidence>
<dbReference type="PANTHER" id="PTHR30347:SF1">
    <property type="entry name" value="MECHANOSENSITIVE CHANNEL MSCK"/>
    <property type="match status" value="1"/>
</dbReference>
<dbReference type="Gene3D" id="1.10.287.1260">
    <property type="match status" value="1"/>
</dbReference>
<dbReference type="GO" id="GO:0005886">
    <property type="term" value="C:plasma membrane"/>
    <property type="evidence" value="ECO:0007669"/>
    <property type="project" value="UniProtKB-SubCell"/>
</dbReference>
<proteinExistence type="inferred from homology"/>
<organism evidence="12 13">
    <name type="scientific">Thiohalospira halophila DSM 15071</name>
    <dbReference type="NCBI Taxonomy" id="1123397"/>
    <lineage>
        <taxon>Bacteria</taxon>
        <taxon>Pseudomonadati</taxon>
        <taxon>Pseudomonadota</taxon>
        <taxon>Gammaproteobacteria</taxon>
        <taxon>Thiohalospirales</taxon>
        <taxon>Thiohalospiraceae</taxon>
        <taxon>Thiohalospira</taxon>
    </lineage>
</organism>
<dbReference type="Pfam" id="PF21082">
    <property type="entry name" value="MS_channel_3rd"/>
    <property type="match status" value="1"/>
</dbReference>
<dbReference type="InterPro" id="IPR049278">
    <property type="entry name" value="MS_channel_C"/>
</dbReference>
<evidence type="ECO:0000256" key="2">
    <source>
        <dbReference type="ARBA" id="ARBA00008017"/>
    </source>
</evidence>
<evidence type="ECO:0000256" key="3">
    <source>
        <dbReference type="ARBA" id="ARBA00022475"/>
    </source>
</evidence>
<dbReference type="SUPFAM" id="SSF82861">
    <property type="entry name" value="Mechanosensitive channel protein MscS (YggB), transmembrane region"/>
    <property type="match status" value="1"/>
</dbReference>
<evidence type="ECO:0000256" key="4">
    <source>
        <dbReference type="ARBA" id="ARBA00022692"/>
    </source>
</evidence>
<dbReference type="InterPro" id="IPR023408">
    <property type="entry name" value="MscS_beta-dom_sf"/>
</dbReference>
<keyword evidence="13" id="KW-1185">Reference proteome</keyword>
<keyword evidence="5 8" id="KW-1133">Transmembrane helix</keyword>
<dbReference type="Gene3D" id="2.30.30.60">
    <property type="match status" value="1"/>
</dbReference>
<feature type="transmembrane region" description="Helical" evidence="8">
    <location>
        <begin position="364"/>
        <end position="387"/>
    </location>
</feature>
<keyword evidence="6 8" id="KW-0472">Membrane</keyword>
<dbReference type="SUPFAM" id="SSF50182">
    <property type="entry name" value="Sm-like ribonucleoproteins"/>
    <property type="match status" value="1"/>
</dbReference>
<dbReference type="Pfam" id="PF00924">
    <property type="entry name" value="MS_channel_2nd"/>
    <property type="match status" value="1"/>
</dbReference>
<evidence type="ECO:0000259" key="11">
    <source>
        <dbReference type="Pfam" id="PF21082"/>
    </source>
</evidence>
<dbReference type="InterPro" id="IPR006685">
    <property type="entry name" value="MscS_channel_2nd"/>
</dbReference>
<gene>
    <name evidence="12" type="ORF">SAMN05660831_00578</name>
</gene>
<keyword evidence="4 8" id="KW-0812">Transmembrane</keyword>
<evidence type="ECO:0000256" key="7">
    <source>
        <dbReference type="SAM" id="MobiDB-lite"/>
    </source>
</evidence>
<evidence type="ECO:0000313" key="12">
    <source>
        <dbReference type="EMBL" id="SFD04405.1"/>
    </source>
</evidence>
<evidence type="ECO:0000256" key="1">
    <source>
        <dbReference type="ARBA" id="ARBA00004651"/>
    </source>
</evidence>
<feature type="region of interest" description="Disordered" evidence="7">
    <location>
        <begin position="27"/>
        <end position="50"/>
    </location>
</feature>
<dbReference type="InterPro" id="IPR010920">
    <property type="entry name" value="LSM_dom_sf"/>
</dbReference>
<evidence type="ECO:0000256" key="9">
    <source>
        <dbReference type="SAM" id="SignalP"/>
    </source>
</evidence>
<dbReference type="RefSeq" id="WP_093427224.1">
    <property type="nucleotide sequence ID" value="NZ_FOMJ01000001.1"/>
</dbReference>
<feature type="transmembrane region" description="Helical" evidence="8">
    <location>
        <begin position="243"/>
        <end position="260"/>
    </location>
</feature>
<dbReference type="Proteomes" id="UP000198611">
    <property type="component" value="Unassembled WGS sequence"/>
</dbReference>
<dbReference type="InterPro" id="IPR011014">
    <property type="entry name" value="MscS_channel_TM-2"/>
</dbReference>
<feature type="domain" description="Mechanosensitive ion channel MscS" evidence="10">
    <location>
        <begin position="498"/>
        <end position="565"/>
    </location>
</feature>
<dbReference type="AlphaFoldDB" id="A0A1I1P3S6"/>
<evidence type="ECO:0000256" key="5">
    <source>
        <dbReference type="ARBA" id="ARBA00022989"/>
    </source>
</evidence>
<accession>A0A1I1P3S6</accession>
<comment type="similarity">
    <text evidence="2">Belongs to the MscS (TC 1.A.23) family.</text>
</comment>
<keyword evidence="3" id="KW-1003">Cell membrane</keyword>
<comment type="subcellular location">
    <subcellularLocation>
        <location evidence="1">Cell membrane</location>
        <topology evidence="1">Multi-pass membrane protein</topology>
    </subcellularLocation>
</comment>
<feature type="transmembrane region" description="Helical" evidence="8">
    <location>
        <begin position="310"/>
        <end position="334"/>
    </location>
</feature>
<sequence>MRLRPLLLAALLVALVGLPAIAAGVPGGPSGESEEGNTEAGLLDRGPSPLAPATLAEATEELADHATTVGASLGRLATREAPGERTGIAAYWFLGGGLALGLLAGVAVRRSTRGATGRIAASRLRERWKAPAVGTLTALHNRAWSLTIPAALLVTLEALHARTSLAGALAVAALLLFALYRLAVGLFPILGRPLDPAGLERRLQCPPVRHLWRAGRGLLALTLLGGFLFRLDHQIPLEAPLRAGGQFLFSLAVLALLWRLRDRQAWWHIVGGETASPGRRLLLATGRGVLAVAALVPAVAAGLGYHDLSIFILLNLLLTVILALAVGTVAAGLARGLRRLETAAPPETLAGVVSARHISRTSHVLALLVQGAILLTGFVFVLGLWGAPLGAIWSGVAPLLFGFEVGGHRISLVALIAAVVVLVVAFQAGRWSRRRLRDGLLPRFTEDAGLRNSIASLGYYVVLVLGVLLAIAVAGFDLTNLAIIAGALSVGIGFGLQNVVNNFVSGLILLFERPIKVGDVIDYQGTWATVEEIKVRSTHVRTFDHADLIVPNSELVSSTVTNWSHSSDVARVILNVHVAYGSDTTRVHDLLMQAATEHAAIAAEPEPTVLFRDFGESALEFQLRCFTHLDHYLSAPSELRFRIDALFREEGITIPFPQRDVHLHETSPDANPA</sequence>
<feature type="transmembrane region" description="Helical" evidence="8">
    <location>
        <begin position="457"/>
        <end position="476"/>
    </location>
</feature>
<protein>
    <submittedName>
        <fullName evidence="12">Mechanosensitive ion channel</fullName>
    </submittedName>
</protein>
<name>A0A1I1P3S6_9GAMM</name>
<dbReference type="InterPro" id="IPR052702">
    <property type="entry name" value="MscS-like_channel"/>
</dbReference>
<dbReference type="EMBL" id="FOMJ01000001">
    <property type="protein sequence ID" value="SFD04405.1"/>
    <property type="molecule type" value="Genomic_DNA"/>
</dbReference>
<feature type="signal peptide" evidence="9">
    <location>
        <begin position="1"/>
        <end position="22"/>
    </location>
</feature>
<feature type="chain" id="PRO_5011452619" evidence="9">
    <location>
        <begin position="23"/>
        <end position="673"/>
    </location>
</feature>
<reference evidence="12 13" key="1">
    <citation type="submission" date="2016-10" db="EMBL/GenBank/DDBJ databases">
        <authorList>
            <person name="de Groot N.N."/>
        </authorList>
    </citation>
    <scope>NUCLEOTIDE SEQUENCE [LARGE SCALE GENOMIC DNA]</scope>
    <source>
        <strain evidence="12 13">HL3</strain>
    </source>
</reference>